<name>D5ABQ1_PICSI</name>
<evidence type="ECO:0000313" key="1">
    <source>
        <dbReference type="EMBL" id="ADE76970.1"/>
    </source>
</evidence>
<organism evidence="1">
    <name type="scientific">Picea sitchensis</name>
    <name type="common">Sitka spruce</name>
    <name type="synonym">Pinus sitchensis</name>
    <dbReference type="NCBI Taxonomy" id="3332"/>
    <lineage>
        <taxon>Eukaryota</taxon>
        <taxon>Viridiplantae</taxon>
        <taxon>Streptophyta</taxon>
        <taxon>Embryophyta</taxon>
        <taxon>Tracheophyta</taxon>
        <taxon>Spermatophyta</taxon>
        <taxon>Pinopsida</taxon>
        <taxon>Pinidae</taxon>
        <taxon>Conifers I</taxon>
        <taxon>Pinales</taxon>
        <taxon>Pinaceae</taxon>
        <taxon>Picea</taxon>
    </lineage>
</organism>
<sequence length="57" mass="6712">MECKITNFLKNDDHFGCGVIKQWKMLCPDSRLHPCLYSILNKSRIVIHCIYVQECIL</sequence>
<dbReference type="EMBL" id="BT123663">
    <property type="protein sequence ID" value="ADE76970.1"/>
    <property type="molecule type" value="mRNA"/>
</dbReference>
<reference evidence="1" key="1">
    <citation type="submission" date="2010-04" db="EMBL/GenBank/DDBJ databases">
        <authorList>
            <person name="Reid K.E."/>
            <person name="Liao N."/>
            <person name="Chan S."/>
            <person name="Docking R."/>
            <person name="Taylor G."/>
            <person name="Moore R."/>
            <person name="Mayo M."/>
            <person name="Munro S."/>
            <person name="King J."/>
            <person name="Yanchuk A."/>
            <person name="Holt R."/>
            <person name="Jones S."/>
            <person name="Marra M."/>
            <person name="Ritland C.E."/>
            <person name="Ritland K."/>
            <person name="Bohlmann J."/>
        </authorList>
    </citation>
    <scope>NUCLEOTIDE SEQUENCE</scope>
    <source>
        <tissue evidence="1">Bud</tissue>
    </source>
</reference>
<dbReference type="AlphaFoldDB" id="D5ABQ1"/>
<accession>D5ABQ1</accession>
<proteinExistence type="evidence at transcript level"/>
<protein>
    <submittedName>
        <fullName evidence="1">Uncharacterized protein</fullName>
    </submittedName>
</protein>